<evidence type="ECO:0000313" key="11">
    <source>
        <dbReference type="Proteomes" id="UP000645217"/>
    </source>
</evidence>
<evidence type="ECO:0000256" key="7">
    <source>
        <dbReference type="SAM" id="MobiDB-lite"/>
    </source>
</evidence>
<feature type="transmembrane region" description="Helical" evidence="8">
    <location>
        <begin position="132"/>
        <end position="154"/>
    </location>
</feature>
<feature type="transmembrane region" description="Helical" evidence="8">
    <location>
        <begin position="166"/>
        <end position="187"/>
    </location>
</feature>
<dbReference type="InterPro" id="IPR006153">
    <property type="entry name" value="Cation/H_exchanger_TM"/>
</dbReference>
<evidence type="ECO:0000256" key="1">
    <source>
        <dbReference type="ARBA" id="ARBA00004141"/>
    </source>
</evidence>
<feature type="transmembrane region" description="Helical" evidence="8">
    <location>
        <begin position="313"/>
        <end position="335"/>
    </location>
</feature>
<dbReference type="AlphaFoldDB" id="A0A917R9M9"/>
<dbReference type="GO" id="GO:0015297">
    <property type="term" value="F:antiporter activity"/>
    <property type="evidence" value="ECO:0007669"/>
    <property type="project" value="InterPro"/>
</dbReference>
<comment type="caution">
    <text evidence="10">The sequence shown here is derived from an EMBL/GenBank/DDBJ whole genome shotgun (WGS) entry which is preliminary data.</text>
</comment>
<feature type="region of interest" description="Disordered" evidence="7">
    <location>
        <begin position="405"/>
        <end position="432"/>
    </location>
</feature>
<keyword evidence="4 8" id="KW-1133">Transmembrane helix</keyword>
<dbReference type="GO" id="GO:0016020">
    <property type="term" value="C:membrane"/>
    <property type="evidence" value="ECO:0007669"/>
    <property type="project" value="UniProtKB-SubCell"/>
</dbReference>
<feature type="transmembrane region" description="Helical" evidence="8">
    <location>
        <begin position="287"/>
        <end position="306"/>
    </location>
</feature>
<feature type="transmembrane region" description="Helical" evidence="8">
    <location>
        <begin position="347"/>
        <end position="365"/>
    </location>
</feature>
<sequence>MVHSALIAVVVILLCAHLCGALAQWLRQPRVIGEMAGGILLGPSVLGAALPQAQQAVLPPAVLPLLDVLGQLGVTFFMFAVGMEMDLRRFRRGAGRTALVVGQAGVAIPFALGVAAGLVLPGRFQPDASQRLPFLMFLGLSLAVSALPVLASILRQRGLLDTPIGSLGMATAAVGDVTVWCLLVLLIGLSSGGGSASAAWTAGLAVLFVTAMIVVVGPLVRRALAWAEARPREPHTIMAFLTLYVLLCALSGELIGIHPAIGALLAGVVMPKNSLVADDFVRRCEGVTLWLLLPLFFTVTGLRTHLSAVAGPVELAVCALLLVAAVAGKLGGAALAARLSGLPGREAFALGAMLNCRGLTELVILSIGLSQGLITETLFPIMIVVTLVTTAATAPLLDRLVPSPGAAGRAERGPGQPAEVAGADARGMGTST</sequence>
<evidence type="ECO:0000256" key="4">
    <source>
        <dbReference type="ARBA" id="ARBA00022989"/>
    </source>
</evidence>
<evidence type="ECO:0000256" key="3">
    <source>
        <dbReference type="ARBA" id="ARBA00022692"/>
    </source>
</evidence>
<evidence type="ECO:0000256" key="2">
    <source>
        <dbReference type="ARBA" id="ARBA00022448"/>
    </source>
</evidence>
<keyword evidence="3 8" id="KW-0812">Transmembrane</keyword>
<feature type="transmembrane region" description="Helical" evidence="8">
    <location>
        <begin position="199"/>
        <end position="220"/>
    </location>
</feature>
<keyword evidence="5" id="KW-0406">Ion transport</keyword>
<protein>
    <recommendedName>
        <fullName evidence="9">Cation/H+ exchanger transmembrane domain-containing protein</fullName>
    </recommendedName>
</protein>
<reference evidence="10" key="1">
    <citation type="journal article" date="2014" name="Int. J. Syst. Evol. Microbiol.">
        <title>Complete genome sequence of Corynebacterium casei LMG S-19264T (=DSM 44701T), isolated from a smear-ripened cheese.</title>
        <authorList>
            <consortium name="US DOE Joint Genome Institute (JGI-PGF)"/>
            <person name="Walter F."/>
            <person name="Albersmeier A."/>
            <person name="Kalinowski J."/>
            <person name="Ruckert C."/>
        </authorList>
    </citation>
    <scope>NUCLEOTIDE SEQUENCE</scope>
    <source>
        <strain evidence="10">JCM 13064</strain>
    </source>
</reference>
<feature type="compositionally biased region" description="Low complexity" evidence="7">
    <location>
        <begin position="405"/>
        <end position="418"/>
    </location>
</feature>
<evidence type="ECO:0000313" key="10">
    <source>
        <dbReference type="EMBL" id="GGK96005.1"/>
    </source>
</evidence>
<dbReference type="InterPro" id="IPR038770">
    <property type="entry name" value="Na+/solute_symporter_sf"/>
</dbReference>
<dbReference type="RefSeq" id="WP_189164810.1">
    <property type="nucleotide sequence ID" value="NZ_BMNT01000023.1"/>
</dbReference>
<feature type="domain" description="Cation/H+ exchanger transmembrane" evidence="9">
    <location>
        <begin position="14"/>
        <end position="397"/>
    </location>
</feature>
<keyword evidence="2" id="KW-0813">Transport</keyword>
<organism evidence="10 11">
    <name type="scientific">Sphaerisporangium melleum</name>
    <dbReference type="NCBI Taxonomy" id="321316"/>
    <lineage>
        <taxon>Bacteria</taxon>
        <taxon>Bacillati</taxon>
        <taxon>Actinomycetota</taxon>
        <taxon>Actinomycetes</taxon>
        <taxon>Streptosporangiales</taxon>
        <taxon>Streptosporangiaceae</taxon>
        <taxon>Sphaerisporangium</taxon>
    </lineage>
</organism>
<dbReference type="GO" id="GO:1902600">
    <property type="term" value="P:proton transmembrane transport"/>
    <property type="evidence" value="ECO:0007669"/>
    <property type="project" value="InterPro"/>
</dbReference>
<proteinExistence type="predicted"/>
<feature type="transmembrane region" description="Helical" evidence="8">
    <location>
        <begin position="68"/>
        <end position="87"/>
    </location>
</feature>
<dbReference type="EMBL" id="BMNT01000023">
    <property type="protein sequence ID" value="GGK96005.1"/>
    <property type="molecule type" value="Genomic_DNA"/>
</dbReference>
<dbReference type="Gene3D" id="1.20.1530.20">
    <property type="match status" value="1"/>
</dbReference>
<comment type="subcellular location">
    <subcellularLocation>
        <location evidence="1">Membrane</location>
        <topology evidence="1">Multi-pass membrane protein</topology>
    </subcellularLocation>
</comment>
<name>A0A917R9M9_9ACTN</name>
<keyword evidence="6 8" id="KW-0472">Membrane</keyword>
<gene>
    <name evidence="10" type="ORF">GCM10007964_42840</name>
</gene>
<evidence type="ECO:0000256" key="5">
    <source>
        <dbReference type="ARBA" id="ARBA00023065"/>
    </source>
</evidence>
<evidence type="ECO:0000259" key="9">
    <source>
        <dbReference type="Pfam" id="PF00999"/>
    </source>
</evidence>
<dbReference type="Pfam" id="PF00999">
    <property type="entry name" value="Na_H_Exchanger"/>
    <property type="match status" value="1"/>
</dbReference>
<feature type="transmembrane region" description="Helical" evidence="8">
    <location>
        <begin position="99"/>
        <end position="120"/>
    </location>
</feature>
<dbReference type="InterPro" id="IPR050794">
    <property type="entry name" value="CPA2_transporter"/>
</dbReference>
<keyword evidence="11" id="KW-1185">Reference proteome</keyword>
<feature type="transmembrane region" description="Helical" evidence="8">
    <location>
        <begin position="377"/>
        <end position="397"/>
    </location>
</feature>
<evidence type="ECO:0000256" key="8">
    <source>
        <dbReference type="SAM" id="Phobius"/>
    </source>
</evidence>
<accession>A0A917R9M9</accession>
<dbReference type="Proteomes" id="UP000645217">
    <property type="component" value="Unassembled WGS sequence"/>
</dbReference>
<evidence type="ECO:0000256" key="6">
    <source>
        <dbReference type="ARBA" id="ARBA00023136"/>
    </source>
</evidence>
<reference evidence="10" key="2">
    <citation type="submission" date="2020-09" db="EMBL/GenBank/DDBJ databases">
        <authorList>
            <person name="Sun Q."/>
            <person name="Ohkuma M."/>
        </authorList>
    </citation>
    <scope>NUCLEOTIDE SEQUENCE</scope>
    <source>
        <strain evidence="10">JCM 13064</strain>
    </source>
</reference>
<dbReference type="PANTHER" id="PTHR32468">
    <property type="entry name" value="CATION/H + ANTIPORTER"/>
    <property type="match status" value="1"/>
</dbReference>
<dbReference type="PANTHER" id="PTHR32468:SF0">
    <property type="entry name" value="K(+)_H(+) ANTIPORTER 1"/>
    <property type="match status" value="1"/>
</dbReference>
<feature type="transmembrane region" description="Helical" evidence="8">
    <location>
        <begin position="241"/>
        <end position="267"/>
    </location>
</feature>